<protein>
    <submittedName>
        <fullName evidence="3">Uncharacterized protein</fullName>
    </submittedName>
</protein>
<reference evidence="3 4" key="1">
    <citation type="submission" date="2016-03" db="EMBL/GenBank/DDBJ databases">
        <authorList>
            <person name="Ploux O."/>
        </authorList>
    </citation>
    <scope>NUCLEOTIDE SEQUENCE [LARGE SCALE GENOMIC DNA]</scope>
    <source>
        <strain evidence="3 4">UAMH 11012</strain>
    </source>
</reference>
<keyword evidence="4" id="KW-1185">Reference proteome</keyword>
<dbReference type="AlphaFoldDB" id="A0A1L7XWX3"/>
<dbReference type="OrthoDB" id="674604at2759"/>
<dbReference type="PANTHER" id="PTHR10622:SF12">
    <property type="entry name" value="HET DOMAIN-CONTAINING PROTEIN"/>
    <property type="match status" value="1"/>
</dbReference>
<dbReference type="PANTHER" id="PTHR10622">
    <property type="entry name" value="HET DOMAIN-CONTAINING PROTEIN"/>
    <property type="match status" value="1"/>
</dbReference>
<feature type="domain" description="DUF8212" evidence="2">
    <location>
        <begin position="219"/>
        <end position="243"/>
    </location>
</feature>
<dbReference type="InterPro" id="IPR058525">
    <property type="entry name" value="DUF8212"/>
</dbReference>
<dbReference type="InterPro" id="IPR010730">
    <property type="entry name" value="HET"/>
</dbReference>
<dbReference type="Pfam" id="PF06985">
    <property type="entry name" value="HET"/>
    <property type="match status" value="1"/>
</dbReference>
<dbReference type="Pfam" id="PF26640">
    <property type="entry name" value="DUF8212"/>
    <property type="match status" value="1"/>
</dbReference>
<gene>
    <name evidence="3" type="ORF">PAC_19400</name>
</gene>
<dbReference type="EMBL" id="FJOG01000072">
    <property type="protein sequence ID" value="CZR69500.1"/>
    <property type="molecule type" value="Genomic_DNA"/>
</dbReference>
<dbReference type="STRING" id="576137.A0A1L7XWX3"/>
<dbReference type="Proteomes" id="UP000184330">
    <property type="component" value="Unassembled WGS sequence"/>
</dbReference>
<evidence type="ECO:0000259" key="2">
    <source>
        <dbReference type="Pfam" id="PF26640"/>
    </source>
</evidence>
<proteinExistence type="predicted"/>
<feature type="domain" description="Heterokaryon incompatibility" evidence="1">
    <location>
        <begin position="22"/>
        <end position="111"/>
    </location>
</feature>
<evidence type="ECO:0000259" key="1">
    <source>
        <dbReference type="Pfam" id="PF06985"/>
    </source>
</evidence>
<evidence type="ECO:0000313" key="3">
    <source>
        <dbReference type="EMBL" id="CZR69500.1"/>
    </source>
</evidence>
<organism evidence="3 4">
    <name type="scientific">Phialocephala subalpina</name>
    <dbReference type="NCBI Taxonomy" id="576137"/>
    <lineage>
        <taxon>Eukaryota</taxon>
        <taxon>Fungi</taxon>
        <taxon>Dikarya</taxon>
        <taxon>Ascomycota</taxon>
        <taxon>Pezizomycotina</taxon>
        <taxon>Leotiomycetes</taxon>
        <taxon>Helotiales</taxon>
        <taxon>Mollisiaceae</taxon>
        <taxon>Phialocephala</taxon>
        <taxon>Phialocephala fortinii species complex</taxon>
    </lineage>
</organism>
<name>A0A1L7XWX3_9HELO</name>
<sequence>MRLINTRTLELQDFSLLAIPPYAILSYTWGDGEVSLQDMSLPSRSSKIGFEKIAKTCQLAREHSLGFAWVDTCCIDKSSSAELTESINSMWQYYMNAAVCYVSLGDLQQNTHANDGLAYCRWFTRGWTLQELIAPKKLEFYDMSWTYRGSKLNFVQTISNITGIPPAILQGEKSLASFSIAERMSWAARRQTTRVEDTAYCLLGIFDVNMPLIYGESMKAFRRLQEEIIKRQNNMTIFAWNFVPSSEKQVLSLFATSPAAFIDSSHIVPFSDDFLEHSVTNMGLFMSSECLLRIADVSRRNGDHEILRYLILFGGKHRKLYDMPGIYLRKVRPKLFYRDGIFLLSGIGANKVNQKKLLNISGYHILIDPRVAWSV</sequence>
<accession>A0A1L7XWX3</accession>
<evidence type="ECO:0000313" key="4">
    <source>
        <dbReference type="Proteomes" id="UP000184330"/>
    </source>
</evidence>